<protein>
    <recommendedName>
        <fullName evidence="3">histidine kinase</fullName>
        <ecNumber evidence="3">2.7.13.3</ecNumber>
    </recommendedName>
</protein>
<dbReference type="SMART" id="SM00388">
    <property type="entry name" value="HisKA"/>
    <property type="match status" value="1"/>
</dbReference>
<gene>
    <name evidence="17" type="ORF">OL233_06195</name>
</gene>
<feature type="domain" description="Histidine kinase" evidence="15">
    <location>
        <begin position="177"/>
        <end position="392"/>
    </location>
</feature>
<dbReference type="PROSITE" id="PS50885">
    <property type="entry name" value="HAMP"/>
    <property type="match status" value="1"/>
</dbReference>
<dbReference type="SUPFAM" id="SSF47384">
    <property type="entry name" value="Homodimeric domain of signal transducing histidine kinase"/>
    <property type="match status" value="1"/>
</dbReference>
<evidence type="ECO:0000256" key="1">
    <source>
        <dbReference type="ARBA" id="ARBA00000085"/>
    </source>
</evidence>
<evidence type="ECO:0000256" key="13">
    <source>
        <dbReference type="ARBA" id="ARBA00023136"/>
    </source>
</evidence>
<dbReference type="RefSeq" id="WP_275471474.1">
    <property type="nucleotide sequence ID" value="NZ_JAPDSH010000004.1"/>
</dbReference>
<dbReference type="InterPro" id="IPR005467">
    <property type="entry name" value="His_kinase_dom"/>
</dbReference>
<evidence type="ECO:0000313" key="17">
    <source>
        <dbReference type="EMBL" id="MDF0479879.1"/>
    </source>
</evidence>
<evidence type="ECO:0000256" key="11">
    <source>
        <dbReference type="ARBA" id="ARBA00022989"/>
    </source>
</evidence>
<dbReference type="GO" id="GO:0016301">
    <property type="term" value="F:kinase activity"/>
    <property type="evidence" value="ECO:0007669"/>
    <property type="project" value="UniProtKB-KW"/>
</dbReference>
<dbReference type="PROSITE" id="PS50109">
    <property type="entry name" value="HIS_KIN"/>
    <property type="match status" value="1"/>
</dbReference>
<accession>A0ABT5X1K4</accession>
<evidence type="ECO:0000256" key="14">
    <source>
        <dbReference type="SAM" id="Phobius"/>
    </source>
</evidence>
<feature type="transmembrane region" description="Helical" evidence="14">
    <location>
        <begin position="13"/>
        <end position="34"/>
    </location>
</feature>
<proteinExistence type="predicted"/>
<evidence type="ECO:0000256" key="10">
    <source>
        <dbReference type="ARBA" id="ARBA00022840"/>
    </source>
</evidence>
<keyword evidence="8" id="KW-0547">Nucleotide-binding</keyword>
<organism evidence="17 18">
    <name type="scientific">Vagococcus proximus</name>
    <dbReference type="NCBI Taxonomy" id="2991417"/>
    <lineage>
        <taxon>Bacteria</taxon>
        <taxon>Bacillati</taxon>
        <taxon>Bacillota</taxon>
        <taxon>Bacilli</taxon>
        <taxon>Lactobacillales</taxon>
        <taxon>Enterococcaceae</taxon>
        <taxon>Vagococcus</taxon>
    </lineage>
</organism>
<name>A0ABT5X1K4_9ENTE</name>
<dbReference type="InterPro" id="IPR003661">
    <property type="entry name" value="HisK_dim/P_dom"/>
</dbReference>
<dbReference type="InterPro" id="IPR036890">
    <property type="entry name" value="HATPase_C_sf"/>
</dbReference>
<evidence type="ECO:0000256" key="7">
    <source>
        <dbReference type="ARBA" id="ARBA00022692"/>
    </source>
</evidence>
<evidence type="ECO:0000256" key="4">
    <source>
        <dbReference type="ARBA" id="ARBA00022475"/>
    </source>
</evidence>
<keyword evidence="11 14" id="KW-1133">Transmembrane helix</keyword>
<reference evidence="17" key="1">
    <citation type="submission" date="2022-10" db="EMBL/GenBank/DDBJ databases">
        <title>Vagococcus sp. isolated from poultry meat.</title>
        <authorList>
            <person name="Johansson P."/>
            <person name="Bjorkroth J."/>
        </authorList>
    </citation>
    <scope>NUCLEOTIDE SEQUENCE</scope>
    <source>
        <strain evidence="17">PNs007</strain>
    </source>
</reference>
<evidence type="ECO:0000256" key="6">
    <source>
        <dbReference type="ARBA" id="ARBA00022679"/>
    </source>
</evidence>
<keyword evidence="12" id="KW-0902">Two-component regulatory system</keyword>
<dbReference type="Gene3D" id="3.30.565.10">
    <property type="entry name" value="Histidine kinase-like ATPase, C-terminal domain"/>
    <property type="match status" value="1"/>
</dbReference>
<keyword evidence="10" id="KW-0067">ATP-binding</keyword>
<dbReference type="PANTHER" id="PTHR45528:SF1">
    <property type="entry name" value="SENSOR HISTIDINE KINASE CPXA"/>
    <property type="match status" value="1"/>
</dbReference>
<dbReference type="Gene3D" id="1.10.287.130">
    <property type="match status" value="1"/>
</dbReference>
<keyword evidence="9 17" id="KW-0418">Kinase</keyword>
<comment type="subcellular location">
    <subcellularLocation>
        <location evidence="2">Cell membrane</location>
        <topology evidence="2">Multi-pass membrane protein</topology>
    </subcellularLocation>
</comment>
<comment type="caution">
    <text evidence="17">The sequence shown here is derived from an EMBL/GenBank/DDBJ whole genome shotgun (WGS) entry which is preliminary data.</text>
</comment>
<dbReference type="InterPro" id="IPR003660">
    <property type="entry name" value="HAMP_dom"/>
</dbReference>
<dbReference type="EC" id="2.7.13.3" evidence="3"/>
<evidence type="ECO:0000256" key="8">
    <source>
        <dbReference type="ARBA" id="ARBA00022741"/>
    </source>
</evidence>
<keyword evidence="6" id="KW-0808">Transferase</keyword>
<dbReference type="PANTHER" id="PTHR45528">
    <property type="entry name" value="SENSOR HISTIDINE KINASE CPXA"/>
    <property type="match status" value="1"/>
</dbReference>
<dbReference type="Pfam" id="PF00512">
    <property type="entry name" value="HisKA"/>
    <property type="match status" value="1"/>
</dbReference>
<dbReference type="InterPro" id="IPR004358">
    <property type="entry name" value="Sig_transdc_His_kin-like_C"/>
</dbReference>
<dbReference type="InterPro" id="IPR050398">
    <property type="entry name" value="HssS/ArlS-like"/>
</dbReference>
<keyword evidence="4" id="KW-1003">Cell membrane</keyword>
<keyword evidence="18" id="KW-1185">Reference proteome</keyword>
<dbReference type="Pfam" id="PF02518">
    <property type="entry name" value="HATPase_c"/>
    <property type="match status" value="1"/>
</dbReference>
<dbReference type="SUPFAM" id="SSF55874">
    <property type="entry name" value="ATPase domain of HSP90 chaperone/DNA topoisomerase II/histidine kinase"/>
    <property type="match status" value="1"/>
</dbReference>
<evidence type="ECO:0000256" key="3">
    <source>
        <dbReference type="ARBA" id="ARBA00012438"/>
    </source>
</evidence>
<keyword evidence="5" id="KW-0597">Phosphoprotein</keyword>
<dbReference type="Proteomes" id="UP001147148">
    <property type="component" value="Unassembled WGS sequence"/>
</dbReference>
<evidence type="ECO:0000256" key="12">
    <source>
        <dbReference type="ARBA" id="ARBA00023012"/>
    </source>
</evidence>
<dbReference type="CDD" id="cd00082">
    <property type="entry name" value="HisKA"/>
    <property type="match status" value="1"/>
</dbReference>
<dbReference type="InterPro" id="IPR003594">
    <property type="entry name" value="HATPase_dom"/>
</dbReference>
<keyword evidence="13 14" id="KW-0472">Membrane</keyword>
<dbReference type="InterPro" id="IPR036097">
    <property type="entry name" value="HisK_dim/P_sf"/>
</dbReference>
<dbReference type="PRINTS" id="PR00344">
    <property type="entry name" value="BCTRLSENSOR"/>
</dbReference>
<feature type="domain" description="HAMP" evidence="16">
    <location>
        <begin position="137"/>
        <end position="169"/>
    </location>
</feature>
<evidence type="ECO:0000256" key="2">
    <source>
        <dbReference type="ARBA" id="ARBA00004651"/>
    </source>
</evidence>
<evidence type="ECO:0000259" key="15">
    <source>
        <dbReference type="PROSITE" id="PS50109"/>
    </source>
</evidence>
<evidence type="ECO:0000313" key="18">
    <source>
        <dbReference type="Proteomes" id="UP001147148"/>
    </source>
</evidence>
<comment type="catalytic activity">
    <reaction evidence="1">
        <text>ATP + protein L-histidine = ADP + protein N-phospho-L-histidine.</text>
        <dbReference type="EC" id="2.7.13.3"/>
    </reaction>
</comment>
<evidence type="ECO:0000256" key="5">
    <source>
        <dbReference type="ARBA" id="ARBA00022553"/>
    </source>
</evidence>
<dbReference type="CDD" id="cd06225">
    <property type="entry name" value="HAMP"/>
    <property type="match status" value="1"/>
</dbReference>
<evidence type="ECO:0000256" key="9">
    <source>
        <dbReference type="ARBA" id="ARBA00022777"/>
    </source>
</evidence>
<keyword evidence="7 14" id="KW-0812">Transmembrane</keyword>
<sequence length="395" mass="43794">MEMVKNQPIRVKLMVVTMSVLLICCLGLTVFTTLSAKRMSHQIASTTIPAVKINGADDAVEESFPALPMSEAPALPDPAEVKVKQENILKRYYLSSFGYMVGIIIVGGLLAYYLSGRAMGSLVDLNTKIKNSSVDTLADELEVPPTHDEIAELTVSFNKMTRKLKESFDFQQQFSANVAHELRTPLTVLNTKLEVIKRKNPELDQESTRFIDELSLQVGRLIEMVEKLLQLTHEYQLEEQSTILAEDLINSILPDFSESIQEKEISVTVELGEQELTGDLELLYRAFYNVIENGLKYNVQGGSLTITGTETQDSSQFVIADTGIGIPKEYQDDVFQSLFRVDDARDRKVGGVGLGLAIVKKIIEAHQGTITVEDNQEEGRGAAFSLTLPNKKEAS</sequence>
<dbReference type="EMBL" id="JAPDSH010000004">
    <property type="protein sequence ID" value="MDF0479879.1"/>
    <property type="molecule type" value="Genomic_DNA"/>
</dbReference>
<dbReference type="Gene3D" id="6.10.340.10">
    <property type="match status" value="1"/>
</dbReference>
<feature type="transmembrane region" description="Helical" evidence="14">
    <location>
        <begin position="92"/>
        <end position="114"/>
    </location>
</feature>
<dbReference type="SMART" id="SM00387">
    <property type="entry name" value="HATPase_c"/>
    <property type="match status" value="1"/>
</dbReference>
<evidence type="ECO:0000259" key="16">
    <source>
        <dbReference type="PROSITE" id="PS50885"/>
    </source>
</evidence>